<feature type="transmembrane region" description="Helical" evidence="5">
    <location>
        <begin position="14"/>
        <end position="37"/>
    </location>
</feature>
<organism evidence="6 7">
    <name type="scientific">Ferrimonas marina</name>
    <dbReference type="NCBI Taxonomy" id="299255"/>
    <lineage>
        <taxon>Bacteria</taxon>
        <taxon>Pseudomonadati</taxon>
        <taxon>Pseudomonadota</taxon>
        <taxon>Gammaproteobacteria</taxon>
        <taxon>Alteromonadales</taxon>
        <taxon>Ferrimonadaceae</taxon>
        <taxon>Ferrimonas</taxon>
    </lineage>
</organism>
<keyword evidence="7" id="KW-1185">Reference proteome</keyword>
<protein>
    <recommendedName>
        <fullName evidence="8">DUF1656 domain-containing protein</fullName>
    </recommendedName>
</protein>
<dbReference type="AlphaFoldDB" id="A0A1M5R4M7"/>
<evidence type="ECO:0000313" key="6">
    <source>
        <dbReference type="EMBL" id="SHH21345.1"/>
    </source>
</evidence>
<evidence type="ECO:0008006" key="8">
    <source>
        <dbReference type="Google" id="ProtNLM"/>
    </source>
</evidence>
<evidence type="ECO:0000256" key="1">
    <source>
        <dbReference type="ARBA" id="ARBA00022475"/>
    </source>
</evidence>
<dbReference type="InterPro" id="IPR012451">
    <property type="entry name" value="DUF1656"/>
</dbReference>
<evidence type="ECO:0000256" key="3">
    <source>
        <dbReference type="ARBA" id="ARBA00022989"/>
    </source>
</evidence>
<reference evidence="7" key="1">
    <citation type="submission" date="2016-11" db="EMBL/GenBank/DDBJ databases">
        <authorList>
            <person name="Varghese N."/>
            <person name="Submissions S."/>
        </authorList>
    </citation>
    <scope>NUCLEOTIDE SEQUENCE [LARGE SCALE GENOMIC DNA]</scope>
    <source>
        <strain evidence="7">DSM 16917</strain>
    </source>
</reference>
<dbReference type="EMBL" id="FQXG01000002">
    <property type="protein sequence ID" value="SHH21345.1"/>
    <property type="molecule type" value="Genomic_DNA"/>
</dbReference>
<keyword evidence="2 5" id="KW-0812">Transmembrane</keyword>
<feature type="transmembrane region" description="Helical" evidence="5">
    <location>
        <begin position="49"/>
        <end position="68"/>
    </location>
</feature>
<dbReference type="Proteomes" id="UP000184268">
    <property type="component" value="Unassembled WGS sequence"/>
</dbReference>
<dbReference type="STRING" id="299255.SAMN02745129_1485"/>
<evidence type="ECO:0000256" key="5">
    <source>
        <dbReference type="SAM" id="Phobius"/>
    </source>
</evidence>
<evidence type="ECO:0000256" key="4">
    <source>
        <dbReference type="ARBA" id="ARBA00023136"/>
    </source>
</evidence>
<proteinExistence type="predicted"/>
<evidence type="ECO:0000313" key="7">
    <source>
        <dbReference type="Proteomes" id="UP000184268"/>
    </source>
</evidence>
<sequence>MIAAPKELALADVFFPPLLLVMVIAYLATLATSYGLVKSGLQRFVAMPALFELSLTAIYAVLLATYVIPS</sequence>
<evidence type="ECO:0000256" key="2">
    <source>
        <dbReference type="ARBA" id="ARBA00022692"/>
    </source>
</evidence>
<keyword evidence="4 5" id="KW-0472">Membrane</keyword>
<accession>A0A1M5R4M7</accession>
<dbReference type="Pfam" id="PF07869">
    <property type="entry name" value="DUF1656"/>
    <property type="match status" value="1"/>
</dbReference>
<name>A0A1M5R4M7_9GAMM</name>
<keyword evidence="3 5" id="KW-1133">Transmembrane helix</keyword>
<gene>
    <name evidence="6" type="ORF">SAMN02745129_1485</name>
</gene>
<dbReference type="RefSeq" id="WP_067657748.1">
    <property type="nucleotide sequence ID" value="NZ_FQXG01000002.1"/>
</dbReference>
<keyword evidence="1" id="KW-1003">Cell membrane</keyword>